<dbReference type="PANTHER" id="PTHR23279:SF36">
    <property type="entry name" value="DEFECTIVE PROBOSCIS EXTENSION RESPONSE 9, ISOFORM A"/>
    <property type="match status" value="1"/>
</dbReference>
<reference evidence="3 4" key="1">
    <citation type="submission" date="2018-04" db="EMBL/GenBank/DDBJ databases">
        <authorList>
            <person name="Zhang X."/>
            <person name="Yuan J."/>
            <person name="Li F."/>
            <person name="Xiang J."/>
        </authorList>
    </citation>
    <scope>NUCLEOTIDE SEQUENCE [LARGE SCALE GENOMIC DNA]</scope>
    <source>
        <tissue evidence="3">Muscle</tissue>
    </source>
</reference>
<feature type="region of interest" description="Disordered" evidence="1">
    <location>
        <begin position="143"/>
        <end position="218"/>
    </location>
</feature>
<organism evidence="3 4">
    <name type="scientific">Penaeus vannamei</name>
    <name type="common">Whiteleg shrimp</name>
    <name type="synonym">Litopenaeus vannamei</name>
    <dbReference type="NCBI Taxonomy" id="6689"/>
    <lineage>
        <taxon>Eukaryota</taxon>
        <taxon>Metazoa</taxon>
        <taxon>Ecdysozoa</taxon>
        <taxon>Arthropoda</taxon>
        <taxon>Crustacea</taxon>
        <taxon>Multicrustacea</taxon>
        <taxon>Malacostraca</taxon>
        <taxon>Eumalacostraca</taxon>
        <taxon>Eucarida</taxon>
        <taxon>Decapoda</taxon>
        <taxon>Dendrobranchiata</taxon>
        <taxon>Penaeoidea</taxon>
        <taxon>Penaeidae</taxon>
        <taxon>Penaeus</taxon>
    </lineage>
</organism>
<dbReference type="InterPro" id="IPR013098">
    <property type="entry name" value="Ig_I-set"/>
</dbReference>
<dbReference type="AlphaFoldDB" id="A0A423U845"/>
<dbReference type="InterPro" id="IPR003599">
    <property type="entry name" value="Ig_sub"/>
</dbReference>
<dbReference type="EMBL" id="QCYY01000479">
    <property type="protein sequence ID" value="ROT84883.1"/>
    <property type="molecule type" value="Genomic_DNA"/>
</dbReference>
<feature type="region of interest" description="Disordered" evidence="1">
    <location>
        <begin position="238"/>
        <end position="257"/>
    </location>
</feature>
<dbReference type="SMART" id="SM00409">
    <property type="entry name" value="IG"/>
    <property type="match status" value="1"/>
</dbReference>
<evidence type="ECO:0000259" key="2">
    <source>
        <dbReference type="PROSITE" id="PS50835"/>
    </source>
</evidence>
<dbReference type="PROSITE" id="PS50835">
    <property type="entry name" value="IG_LIKE"/>
    <property type="match status" value="1"/>
</dbReference>
<feature type="compositionally biased region" description="Basic residues" evidence="1">
    <location>
        <begin position="83"/>
        <end position="105"/>
    </location>
</feature>
<dbReference type="SUPFAM" id="SSF48726">
    <property type="entry name" value="Immunoglobulin"/>
    <property type="match status" value="1"/>
</dbReference>
<evidence type="ECO:0000313" key="4">
    <source>
        <dbReference type="Proteomes" id="UP000283509"/>
    </source>
</evidence>
<dbReference type="Gene3D" id="2.60.40.10">
    <property type="entry name" value="Immunoglobulins"/>
    <property type="match status" value="1"/>
</dbReference>
<dbReference type="GO" id="GO:0050808">
    <property type="term" value="P:synapse organization"/>
    <property type="evidence" value="ECO:0007669"/>
    <property type="project" value="TreeGrafter"/>
</dbReference>
<dbReference type="Proteomes" id="UP000283509">
    <property type="component" value="Unassembled WGS sequence"/>
</dbReference>
<proteinExistence type="predicted"/>
<dbReference type="InterPro" id="IPR013106">
    <property type="entry name" value="Ig_V-set"/>
</dbReference>
<keyword evidence="4" id="KW-1185">Reference proteome</keyword>
<feature type="compositionally biased region" description="Basic residues" evidence="1">
    <location>
        <begin position="147"/>
        <end position="158"/>
    </location>
</feature>
<dbReference type="PANTHER" id="PTHR23279">
    <property type="entry name" value="DEFECTIVE PROBOSCIS EXTENSION RESPONSE DPR -RELATED"/>
    <property type="match status" value="1"/>
</dbReference>
<dbReference type="GO" id="GO:0032589">
    <property type="term" value="C:neuron projection membrane"/>
    <property type="evidence" value="ECO:0007669"/>
    <property type="project" value="TreeGrafter"/>
</dbReference>
<feature type="region of interest" description="Disordered" evidence="1">
    <location>
        <begin position="77"/>
        <end position="125"/>
    </location>
</feature>
<dbReference type="OrthoDB" id="5969816at2759"/>
<dbReference type="SMART" id="SM00408">
    <property type="entry name" value="IGc2"/>
    <property type="match status" value="1"/>
</dbReference>
<protein>
    <submittedName>
        <fullName evidence="3">Dpr6, isoform D</fullName>
    </submittedName>
</protein>
<feature type="compositionally biased region" description="Low complexity" evidence="1">
    <location>
        <begin position="109"/>
        <end position="125"/>
    </location>
</feature>
<dbReference type="InterPro" id="IPR013783">
    <property type="entry name" value="Ig-like_fold"/>
</dbReference>
<dbReference type="InterPro" id="IPR037448">
    <property type="entry name" value="Zig-8"/>
</dbReference>
<feature type="region of interest" description="Disordered" evidence="1">
    <location>
        <begin position="1"/>
        <end position="53"/>
    </location>
</feature>
<dbReference type="InterPro" id="IPR007110">
    <property type="entry name" value="Ig-like_dom"/>
</dbReference>
<reference evidence="3 4" key="2">
    <citation type="submission" date="2019-01" db="EMBL/GenBank/DDBJ databases">
        <title>The decoding of complex shrimp genome reveals the adaptation for benthos swimmer, frequently molting mechanism and breeding impact on genome.</title>
        <authorList>
            <person name="Sun Y."/>
            <person name="Gao Y."/>
            <person name="Yu Y."/>
        </authorList>
    </citation>
    <scope>NUCLEOTIDE SEQUENCE [LARGE SCALE GENOMIC DNA]</scope>
    <source>
        <tissue evidence="3">Muscle</tissue>
    </source>
</reference>
<feature type="domain" description="Ig-like" evidence="2">
    <location>
        <begin position="257"/>
        <end position="346"/>
    </location>
</feature>
<feature type="compositionally biased region" description="Basic and acidic residues" evidence="1">
    <location>
        <begin position="1"/>
        <end position="13"/>
    </location>
</feature>
<name>A0A423U845_PENVA</name>
<sequence>MRSEDSFAGRAVRDAASLSPPSSIEVDYIPQQVDTPPPAPEDPGATQGEGVKKHLLQLNDIDTSDPRWVLTELFQKPSEAKVSKKLHHYKHHNKQRRKHRQHTGSRYHGGQYYSGQPPRQQQQYPPLISSDDEVLERHSLKHTGAPAHHRHDSLHHRTTLHDSKDYHQHRRHRQYSRHDDPEDDGSFDEQLYDHESREDQDEVKFTVGNGDYYSGGNTINALTEEDFKNIPGGEPRQYWGPTGGSGHAGQDPKGVGPRFDRSLPRNVTVQAGKSAVLACRVLDVSKTSQVSWMRHGDLHILSVGKYRYSTDSRISIKHNSEQHEWLLRIQDVQEQDAGRYECQVSSKPVLSFIVNMEVVANHAAPDEAPTSKQGQDFIKLLTRQERLCVPASREGRGLLERSFCMS</sequence>
<evidence type="ECO:0000256" key="1">
    <source>
        <dbReference type="SAM" id="MobiDB-lite"/>
    </source>
</evidence>
<dbReference type="SMART" id="SM00406">
    <property type="entry name" value="IGv"/>
    <property type="match status" value="1"/>
</dbReference>
<gene>
    <name evidence="3" type="ORF">C7M84_021919</name>
</gene>
<dbReference type="InterPro" id="IPR003598">
    <property type="entry name" value="Ig_sub2"/>
</dbReference>
<accession>A0A423U845</accession>
<dbReference type="InterPro" id="IPR036179">
    <property type="entry name" value="Ig-like_dom_sf"/>
</dbReference>
<dbReference type="Pfam" id="PF07679">
    <property type="entry name" value="I-set"/>
    <property type="match status" value="1"/>
</dbReference>
<comment type="caution">
    <text evidence="3">The sequence shown here is derived from an EMBL/GenBank/DDBJ whole genome shotgun (WGS) entry which is preliminary data.</text>
</comment>
<evidence type="ECO:0000313" key="3">
    <source>
        <dbReference type="EMBL" id="ROT84883.1"/>
    </source>
</evidence>